<protein>
    <submittedName>
        <fullName evidence="2">Uncharacterized protein</fullName>
    </submittedName>
</protein>
<dbReference type="OrthoDB" id="9828692at2"/>
<feature type="transmembrane region" description="Helical" evidence="1">
    <location>
        <begin position="292"/>
        <end position="310"/>
    </location>
</feature>
<dbReference type="RefSeq" id="WP_039456895.1">
    <property type="nucleotide sequence ID" value="NZ_JSWE01000124.1"/>
</dbReference>
<evidence type="ECO:0000313" key="2">
    <source>
        <dbReference type="EMBL" id="KIE04924.1"/>
    </source>
</evidence>
<evidence type="ECO:0000256" key="1">
    <source>
        <dbReference type="SAM" id="Phobius"/>
    </source>
</evidence>
<accession>A0A0C1QH98</accession>
<dbReference type="Proteomes" id="UP000031258">
    <property type="component" value="Unassembled WGS sequence"/>
</dbReference>
<dbReference type="AlphaFoldDB" id="A0A0C1QH98"/>
<feature type="transmembrane region" description="Helical" evidence="1">
    <location>
        <begin position="316"/>
        <end position="335"/>
    </location>
</feature>
<comment type="caution">
    <text evidence="2">The sequence shown here is derived from an EMBL/GenBank/DDBJ whole genome shotgun (WGS) entry which is preliminary data.</text>
</comment>
<evidence type="ECO:0000313" key="3">
    <source>
        <dbReference type="Proteomes" id="UP000031258"/>
    </source>
</evidence>
<gene>
    <name evidence="2" type="ORF">NF27_EY00200</name>
</gene>
<dbReference type="STRING" id="86105.NF27_EY00200"/>
<reference evidence="2 3" key="1">
    <citation type="submission" date="2014-11" db="EMBL/GenBank/DDBJ databases">
        <title>A Rickettsiales Symbiont of Amoebae With Ancient Features.</title>
        <authorList>
            <person name="Schulz F."/>
            <person name="Martijn J."/>
            <person name="Wascher F."/>
            <person name="Kostanjsek R."/>
            <person name="Ettema T.J."/>
            <person name="Horn M."/>
        </authorList>
    </citation>
    <scope>NUCLEOTIDE SEQUENCE [LARGE SCALE GENOMIC DNA]</scope>
    <source>
        <strain evidence="2 3">UWC36</strain>
    </source>
</reference>
<proteinExistence type="predicted"/>
<feature type="transmembrane region" description="Helical" evidence="1">
    <location>
        <begin position="264"/>
        <end position="280"/>
    </location>
</feature>
<keyword evidence="1" id="KW-0812">Transmembrane</keyword>
<organism evidence="2 3">
    <name type="scientific">Candidatus Jidaibacter acanthamoebae</name>
    <dbReference type="NCBI Taxonomy" id="86105"/>
    <lineage>
        <taxon>Bacteria</taxon>
        <taxon>Pseudomonadati</taxon>
        <taxon>Pseudomonadota</taxon>
        <taxon>Alphaproteobacteria</taxon>
        <taxon>Rickettsiales</taxon>
        <taxon>Candidatus Midichloriaceae</taxon>
        <taxon>Candidatus Jidaibacter</taxon>
    </lineage>
</organism>
<name>A0A0C1QH98_9RICK</name>
<dbReference type="EMBL" id="JSWE01000124">
    <property type="protein sequence ID" value="KIE04924.1"/>
    <property type="molecule type" value="Genomic_DNA"/>
</dbReference>
<keyword evidence="3" id="KW-1185">Reference proteome</keyword>
<keyword evidence="1" id="KW-0472">Membrane</keyword>
<sequence>MTSKFIFLNGIEIEITNLNKKNKLTLISKILNDDIENIKNYLNGLEHSIFRKNTIEYFNTFKANQEDSFLVINNNKQITLKWSYAACFYLAAINNSIGVLDYLIQNKLFKEFLEREIKLPSEELLEAIITSHYKYILRNSLDLALEFASKESALFLIEQGVEPSYEKGEHYSYTYKLNLHNALAAINNSIVSLKYYLRQAYPLPNEMLHEIASYVTPLSKRAVVMIEPLRQEIFKDRVKSIMKVSSFIFGFSIILGLGAKFYPLETTALCGAVGFMYMCNDTRFEEYMTKTFIPFILGVGLFFASIIIQFEKGNNPENISILSVLGSQAIVLSLYESINNNKKSIIDYIATLNEENSLIFADISYKICLSVKEAAIKSVSKFTARVSKSLENLAEGVSDLQSDKFSGMIR</sequence>
<keyword evidence="1" id="KW-1133">Transmembrane helix</keyword>